<dbReference type="PROSITE" id="PS00893">
    <property type="entry name" value="NUDIX_BOX"/>
    <property type="match status" value="1"/>
</dbReference>
<dbReference type="Gene3D" id="3.90.79.10">
    <property type="entry name" value="Nucleoside Triphosphate Pyrophosphohydrolase"/>
    <property type="match status" value="1"/>
</dbReference>
<comment type="caution">
    <text evidence="7">The sequence shown here is derived from an EMBL/GenBank/DDBJ whole genome shotgun (WGS) entry which is preliminary data.</text>
</comment>
<dbReference type="SUPFAM" id="SSF55811">
    <property type="entry name" value="Nudix"/>
    <property type="match status" value="1"/>
</dbReference>
<proteinExistence type="inferred from homology"/>
<dbReference type="InterPro" id="IPR000086">
    <property type="entry name" value="NUDIX_hydrolase_dom"/>
</dbReference>
<dbReference type="Proteomes" id="UP001501251">
    <property type="component" value="Unassembled WGS sequence"/>
</dbReference>
<keyword evidence="4" id="KW-0460">Magnesium</keyword>
<dbReference type="Pfam" id="PF00293">
    <property type="entry name" value="NUDIX"/>
    <property type="match status" value="1"/>
</dbReference>
<gene>
    <name evidence="7" type="ORF">GCM10022252_35670</name>
</gene>
<evidence type="ECO:0000313" key="7">
    <source>
        <dbReference type="EMBL" id="GAA4193130.1"/>
    </source>
</evidence>
<reference evidence="8" key="1">
    <citation type="journal article" date="2019" name="Int. J. Syst. Evol. Microbiol.">
        <title>The Global Catalogue of Microorganisms (GCM) 10K type strain sequencing project: providing services to taxonomists for standard genome sequencing and annotation.</title>
        <authorList>
            <consortium name="The Broad Institute Genomics Platform"/>
            <consortium name="The Broad Institute Genome Sequencing Center for Infectious Disease"/>
            <person name="Wu L."/>
            <person name="Ma J."/>
        </authorList>
    </citation>
    <scope>NUCLEOTIDE SEQUENCE [LARGE SCALE GENOMIC DNA]</scope>
    <source>
        <strain evidence="8">JCM 17388</strain>
    </source>
</reference>
<organism evidence="7 8">
    <name type="scientific">Streptosporangium oxazolinicum</name>
    <dbReference type="NCBI Taxonomy" id="909287"/>
    <lineage>
        <taxon>Bacteria</taxon>
        <taxon>Bacillati</taxon>
        <taxon>Actinomycetota</taxon>
        <taxon>Actinomycetes</taxon>
        <taxon>Streptosporangiales</taxon>
        <taxon>Streptosporangiaceae</taxon>
        <taxon>Streptosporangium</taxon>
    </lineage>
</organism>
<protein>
    <submittedName>
        <fullName evidence="7">NUDIX hydrolase</fullName>
    </submittedName>
</protein>
<evidence type="ECO:0000259" key="6">
    <source>
        <dbReference type="PROSITE" id="PS51462"/>
    </source>
</evidence>
<name>A0ABP8AXR1_9ACTN</name>
<dbReference type="InterPro" id="IPR020084">
    <property type="entry name" value="NUDIX_hydrolase_CS"/>
</dbReference>
<evidence type="ECO:0000256" key="4">
    <source>
        <dbReference type="ARBA" id="ARBA00022842"/>
    </source>
</evidence>
<evidence type="ECO:0000256" key="5">
    <source>
        <dbReference type="RuleBase" id="RU003476"/>
    </source>
</evidence>
<evidence type="ECO:0000256" key="2">
    <source>
        <dbReference type="ARBA" id="ARBA00005582"/>
    </source>
</evidence>
<dbReference type="GO" id="GO:0016787">
    <property type="term" value="F:hydrolase activity"/>
    <property type="evidence" value="ECO:0007669"/>
    <property type="project" value="UniProtKB-KW"/>
</dbReference>
<comment type="cofactor">
    <cofactor evidence="1">
        <name>Mg(2+)</name>
        <dbReference type="ChEBI" id="CHEBI:18420"/>
    </cofactor>
</comment>
<keyword evidence="3 5" id="KW-0378">Hydrolase</keyword>
<accession>A0ABP8AXR1</accession>
<dbReference type="PANTHER" id="PTHR43046">
    <property type="entry name" value="GDP-MANNOSE MANNOSYL HYDROLASE"/>
    <property type="match status" value="1"/>
</dbReference>
<dbReference type="RefSeq" id="WP_344919026.1">
    <property type="nucleotide sequence ID" value="NZ_BAABAQ010000005.1"/>
</dbReference>
<feature type="domain" description="Nudix hydrolase" evidence="6">
    <location>
        <begin position="4"/>
        <end position="151"/>
    </location>
</feature>
<dbReference type="InterPro" id="IPR020476">
    <property type="entry name" value="Nudix_hydrolase"/>
</dbReference>
<evidence type="ECO:0000256" key="1">
    <source>
        <dbReference type="ARBA" id="ARBA00001946"/>
    </source>
</evidence>
<evidence type="ECO:0000256" key="3">
    <source>
        <dbReference type="ARBA" id="ARBA00022801"/>
    </source>
</evidence>
<keyword evidence="8" id="KW-1185">Reference proteome</keyword>
<evidence type="ECO:0000313" key="8">
    <source>
        <dbReference type="Proteomes" id="UP001501251"/>
    </source>
</evidence>
<sequence length="167" mass="18610">MTSPISRSSARILLVDADDRLLLFRYPAPARWLVEHYWITPGGGVDDGETLVAAAVRELREETGLDVTEERMGSVVARSSGLTWFGDVRISAVDSFFFLRVDGHTVDASGQEELERSVISAHRWWSRHDLLTTRETVFPLNLGALLPGFLAGDLPAEPVLLPWHDNE</sequence>
<dbReference type="PROSITE" id="PS51462">
    <property type="entry name" value="NUDIX"/>
    <property type="match status" value="1"/>
</dbReference>
<dbReference type="InterPro" id="IPR015797">
    <property type="entry name" value="NUDIX_hydrolase-like_dom_sf"/>
</dbReference>
<dbReference type="CDD" id="cd04685">
    <property type="entry name" value="NUDIX_Hydrolase"/>
    <property type="match status" value="1"/>
</dbReference>
<comment type="similarity">
    <text evidence="2 5">Belongs to the Nudix hydrolase family.</text>
</comment>
<dbReference type="EMBL" id="BAABAQ010000005">
    <property type="protein sequence ID" value="GAA4193130.1"/>
    <property type="molecule type" value="Genomic_DNA"/>
</dbReference>
<dbReference type="PRINTS" id="PR00502">
    <property type="entry name" value="NUDIXFAMILY"/>
</dbReference>
<dbReference type="PANTHER" id="PTHR43046:SF12">
    <property type="entry name" value="GDP-MANNOSE MANNOSYL HYDROLASE"/>
    <property type="match status" value="1"/>
</dbReference>